<protein>
    <submittedName>
        <fullName evidence="1">Uncharacterized protein</fullName>
    </submittedName>
</protein>
<dbReference type="EMBL" id="JAUEPU010000035">
    <property type="protein sequence ID" value="KAK0489968.1"/>
    <property type="molecule type" value="Genomic_DNA"/>
</dbReference>
<dbReference type="Proteomes" id="UP001175228">
    <property type="component" value="Unassembled WGS sequence"/>
</dbReference>
<evidence type="ECO:0000313" key="1">
    <source>
        <dbReference type="EMBL" id="KAK0489968.1"/>
    </source>
</evidence>
<sequence>MSFSTLSPPIAVFEGLGQQQQKPRRIAVVPVESTRSEGDGGGGHLEGKIPAGQTFVKNVPPHFICRDLAMVFMSSSSNSKTALSWRSRKGMAALTSAFHTAECKLLIGTSICCTSTGRRRNESQGKELHMLGSRAQILFRHQEVLQVVLTVLSAGAEMPQMWTNRYPADISKWQMSSQNKLGAHLGVWMHWMSRSTAIAMIVHPLSRPTFERDHARFPSKDIFGIEKCSRIFAAKDMGIWILSYKGNTWNKRIGDELI</sequence>
<keyword evidence="2" id="KW-1185">Reference proteome</keyword>
<comment type="caution">
    <text evidence="1">The sequence shown here is derived from an EMBL/GenBank/DDBJ whole genome shotgun (WGS) entry which is preliminary data.</text>
</comment>
<proteinExistence type="predicted"/>
<organism evidence="1 2">
    <name type="scientific">Armillaria luteobubalina</name>
    <dbReference type="NCBI Taxonomy" id="153913"/>
    <lineage>
        <taxon>Eukaryota</taxon>
        <taxon>Fungi</taxon>
        <taxon>Dikarya</taxon>
        <taxon>Basidiomycota</taxon>
        <taxon>Agaricomycotina</taxon>
        <taxon>Agaricomycetes</taxon>
        <taxon>Agaricomycetidae</taxon>
        <taxon>Agaricales</taxon>
        <taxon>Marasmiineae</taxon>
        <taxon>Physalacriaceae</taxon>
        <taxon>Armillaria</taxon>
    </lineage>
</organism>
<name>A0AA39PVL9_9AGAR</name>
<gene>
    <name evidence="1" type="ORF">EDD18DRAFT_1109838</name>
</gene>
<accession>A0AA39PVL9</accession>
<dbReference type="AlphaFoldDB" id="A0AA39PVL9"/>
<reference evidence="1" key="1">
    <citation type="submission" date="2023-06" db="EMBL/GenBank/DDBJ databases">
        <authorList>
            <consortium name="Lawrence Berkeley National Laboratory"/>
            <person name="Ahrendt S."/>
            <person name="Sahu N."/>
            <person name="Indic B."/>
            <person name="Wong-Bajracharya J."/>
            <person name="Merenyi Z."/>
            <person name="Ke H.-M."/>
            <person name="Monk M."/>
            <person name="Kocsube S."/>
            <person name="Drula E."/>
            <person name="Lipzen A."/>
            <person name="Balint B."/>
            <person name="Henrissat B."/>
            <person name="Andreopoulos B."/>
            <person name="Martin F.M."/>
            <person name="Harder C.B."/>
            <person name="Rigling D."/>
            <person name="Ford K.L."/>
            <person name="Foster G.D."/>
            <person name="Pangilinan J."/>
            <person name="Papanicolaou A."/>
            <person name="Barry K."/>
            <person name="LaButti K."/>
            <person name="Viragh M."/>
            <person name="Koriabine M."/>
            <person name="Yan M."/>
            <person name="Riley R."/>
            <person name="Champramary S."/>
            <person name="Plett K.L."/>
            <person name="Tsai I.J."/>
            <person name="Slot J."/>
            <person name="Sipos G."/>
            <person name="Plett J."/>
            <person name="Nagy L.G."/>
            <person name="Grigoriev I.V."/>
        </authorList>
    </citation>
    <scope>NUCLEOTIDE SEQUENCE</scope>
    <source>
        <strain evidence="1">HWK02</strain>
    </source>
</reference>
<evidence type="ECO:0000313" key="2">
    <source>
        <dbReference type="Proteomes" id="UP001175228"/>
    </source>
</evidence>